<organism evidence="6">
    <name type="scientific">freshwater metagenome</name>
    <dbReference type="NCBI Taxonomy" id="449393"/>
    <lineage>
        <taxon>unclassified sequences</taxon>
        <taxon>metagenomes</taxon>
        <taxon>ecological metagenomes</taxon>
    </lineage>
</organism>
<accession>A0A6J7IWL5</accession>
<proteinExistence type="inferred from homology"/>
<dbReference type="PANTHER" id="PTHR43014:SF2">
    <property type="entry name" value="MERCURIC REDUCTASE"/>
    <property type="match status" value="1"/>
</dbReference>
<dbReference type="InterPro" id="IPR036188">
    <property type="entry name" value="FAD/NAD-bd_sf"/>
</dbReference>
<evidence type="ECO:0000256" key="3">
    <source>
        <dbReference type="ARBA" id="ARBA00022827"/>
    </source>
</evidence>
<dbReference type="Pfam" id="PF02852">
    <property type="entry name" value="Pyr_redox_dim"/>
    <property type="match status" value="1"/>
</dbReference>
<name>A0A6J7IWL5_9ZZZZ</name>
<evidence type="ECO:0000259" key="5">
    <source>
        <dbReference type="Pfam" id="PF07992"/>
    </source>
</evidence>
<dbReference type="PRINTS" id="PR00411">
    <property type="entry name" value="PNDRDTASEI"/>
</dbReference>
<dbReference type="Gene3D" id="3.30.390.30">
    <property type="match status" value="1"/>
</dbReference>
<sequence length="487" mass="51242">MATTTPPEGGAYDLVVIGLGSAGLIAAELAQSLGLRVAAVEHGRIGGESLWRGCVPSKALSASAHVAHEMRHADRWGIVPAEPEIDLAGIWERIHQIQEDIAGTGTDPAGLRAAGVDVFHGSAALGDEGVVEVEGGPSLPTRFALLCTGSSPDVPPVAGIEEMGYLSTETIWSASGPPASLLVIGAGRTGCELGQALQRLGVQVTLLEREGRILQRDEPEHAAVVANLLREEGATLETAVQLERAERVAGRAVLHGRTADGAAGRWEADEILVATGRRPNAEGIGLERHGIRVAAHGVVTDGSGRTAVPWIYAVGDLTGRAHFTHLAAAEATRAVRTMFFPGAQRGPMVVPRCLFTDPELAQVGLTEAEARLAHGNDRVRVWRRPLASVDRTRTSSRTAGSIIVVTARGRIVGASVLAPAATELIGELTIAVERRWRLRDLAATIHIYPAVATGLQQIAEEAAIESAHALTPIARLRTRATRRRGAA</sequence>
<dbReference type="InterPro" id="IPR001100">
    <property type="entry name" value="Pyr_nuc-diS_OxRdtase"/>
</dbReference>
<keyword evidence="2" id="KW-0285">Flavoprotein</keyword>
<dbReference type="PIRSF" id="PIRSF000350">
    <property type="entry name" value="Mercury_reductase_MerA"/>
    <property type="match status" value="1"/>
</dbReference>
<evidence type="ECO:0000313" key="6">
    <source>
        <dbReference type="EMBL" id="CAB4934702.1"/>
    </source>
</evidence>
<dbReference type="SUPFAM" id="SSF55424">
    <property type="entry name" value="FAD/NAD-linked reductases, dimerisation (C-terminal) domain"/>
    <property type="match status" value="1"/>
</dbReference>
<dbReference type="InterPro" id="IPR023753">
    <property type="entry name" value="FAD/NAD-binding_dom"/>
</dbReference>
<dbReference type="InterPro" id="IPR004099">
    <property type="entry name" value="Pyr_nucl-diS_OxRdtase_dimer"/>
</dbReference>
<comment type="similarity">
    <text evidence="1">Belongs to the class-I pyridine nucleotide-disulfide oxidoreductase family.</text>
</comment>
<dbReference type="Gene3D" id="3.50.50.60">
    <property type="entry name" value="FAD/NAD(P)-binding domain"/>
    <property type="match status" value="2"/>
</dbReference>
<dbReference type="AlphaFoldDB" id="A0A6J7IWL5"/>
<dbReference type="GO" id="GO:0050660">
    <property type="term" value="F:flavin adenine dinucleotide binding"/>
    <property type="evidence" value="ECO:0007669"/>
    <property type="project" value="TreeGrafter"/>
</dbReference>
<dbReference type="Pfam" id="PF07992">
    <property type="entry name" value="Pyr_redox_2"/>
    <property type="match status" value="1"/>
</dbReference>
<evidence type="ECO:0000256" key="2">
    <source>
        <dbReference type="ARBA" id="ARBA00022630"/>
    </source>
</evidence>
<dbReference type="PRINTS" id="PR00368">
    <property type="entry name" value="FADPNR"/>
</dbReference>
<dbReference type="SUPFAM" id="SSF51905">
    <property type="entry name" value="FAD/NAD(P)-binding domain"/>
    <property type="match status" value="1"/>
</dbReference>
<dbReference type="InterPro" id="IPR016156">
    <property type="entry name" value="FAD/NAD-linked_Rdtase_dimer_sf"/>
</dbReference>
<dbReference type="EMBL" id="CAFBMX010000006">
    <property type="protein sequence ID" value="CAB4934702.1"/>
    <property type="molecule type" value="Genomic_DNA"/>
</dbReference>
<protein>
    <submittedName>
        <fullName evidence="6">Unannotated protein</fullName>
    </submittedName>
</protein>
<reference evidence="6" key="1">
    <citation type="submission" date="2020-05" db="EMBL/GenBank/DDBJ databases">
        <authorList>
            <person name="Chiriac C."/>
            <person name="Salcher M."/>
            <person name="Ghai R."/>
            <person name="Kavagutti S V."/>
        </authorList>
    </citation>
    <scope>NUCLEOTIDE SEQUENCE</scope>
</reference>
<evidence type="ECO:0000259" key="4">
    <source>
        <dbReference type="Pfam" id="PF02852"/>
    </source>
</evidence>
<feature type="domain" description="FAD/NAD(P)-binding" evidence="5">
    <location>
        <begin position="12"/>
        <end position="331"/>
    </location>
</feature>
<evidence type="ECO:0000256" key="1">
    <source>
        <dbReference type="ARBA" id="ARBA00007532"/>
    </source>
</evidence>
<feature type="domain" description="Pyridine nucleotide-disulphide oxidoreductase dimerisation" evidence="4">
    <location>
        <begin position="350"/>
        <end position="455"/>
    </location>
</feature>
<gene>
    <name evidence="6" type="ORF">UFOPK3674_01399</name>
</gene>
<dbReference type="GO" id="GO:0003955">
    <property type="term" value="F:NAD(P)H dehydrogenase (quinone) activity"/>
    <property type="evidence" value="ECO:0007669"/>
    <property type="project" value="TreeGrafter"/>
</dbReference>
<keyword evidence="3" id="KW-0274">FAD</keyword>
<dbReference type="PANTHER" id="PTHR43014">
    <property type="entry name" value="MERCURIC REDUCTASE"/>
    <property type="match status" value="1"/>
</dbReference>